<evidence type="ECO:0000256" key="2">
    <source>
        <dbReference type="ARBA" id="ARBA00022481"/>
    </source>
</evidence>
<dbReference type="InterPro" id="IPR020785">
    <property type="entry name" value="Ribosomal_uL11_CS"/>
</dbReference>
<dbReference type="FunFam" id="3.30.1550.10:FF:000006">
    <property type="entry name" value="50S ribosomal protein L11"/>
    <property type="match status" value="1"/>
</dbReference>
<dbReference type="GO" id="GO:0003735">
    <property type="term" value="F:structural constituent of ribosome"/>
    <property type="evidence" value="ECO:0007669"/>
    <property type="project" value="InterPro"/>
</dbReference>
<keyword evidence="3 7" id="KW-0699">rRNA-binding</keyword>
<dbReference type="Proteomes" id="UP000032214">
    <property type="component" value="Unassembled WGS sequence"/>
</dbReference>
<reference evidence="12 13" key="1">
    <citation type="journal article" date="2013" name="Proc. Natl. Acad. Sci. U.S.A.">
        <title>Candidate phylum TM6 genome recovered from a hospital sink biofilm provides genomic insights into this uncultivated phylum.</title>
        <authorList>
            <person name="McLean J.S."/>
            <person name="Lombardo M.J."/>
            <person name="Badger J.H."/>
            <person name="Edlund A."/>
            <person name="Novotny M."/>
            <person name="Yee-Greenbaum J."/>
            <person name="Vyahhi N."/>
            <person name="Hall A.P."/>
            <person name="Yang Y."/>
            <person name="Dupont C.L."/>
            <person name="Ziegler M.G."/>
            <person name="Chitsaz H."/>
            <person name="Allen A.E."/>
            <person name="Yooseph S."/>
            <person name="Tesler G."/>
            <person name="Pevzner P.A."/>
            <person name="Friedman R.M."/>
            <person name="Nealson K.H."/>
            <person name="Venter J.C."/>
            <person name="Lasken R.S."/>
        </authorList>
    </citation>
    <scope>NUCLEOTIDE SEQUENCE [LARGE SCALE GENOMIC DNA]</scope>
    <source>
        <strain evidence="12 13">TM6SC1</strain>
    </source>
</reference>
<comment type="PTM">
    <text evidence="7 9">One or more lysine residues are methylated.</text>
</comment>
<dbReference type="PROSITE" id="PS00359">
    <property type="entry name" value="RIBOSOMAL_L11"/>
    <property type="match status" value="1"/>
</dbReference>
<dbReference type="InterPro" id="IPR020784">
    <property type="entry name" value="Ribosomal_uL11_N"/>
</dbReference>
<dbReference type="PANTHER" id="PTHR11661:SF1">
    <property type="entry name" value="LARGE RIBOSOMAL SUBUNIT PROTEIN UL11M"/>
    <property type="match status" value="1"/>
</dbReference>
<protein>
    <recommendedName>
        <fullName evidence="7">Large ribosomal subunit protein uL11</fullName>
    </recommendedName>
</protein>
<feature type="domain" description="Large ribosomal subunit protein uL11 N-terminal" evidence="11">
    <location>
        <begin position="10"/>
        <end position="67"/>
    </location>
</feature>
<keyword evidence="6 7" id="KW-0687">Ribonucleoprotein</keyword>
<dbReference type="InterPro" id="IPR020783">
    <property type="entry name" value="Ribosomal_uL11_C"/>
</dbReference>
<dbReference type="FunFam" id="1.10.10.250:FF:000001">
    <property type="entry name" value="50S ribosomal protein L11"/>
    <property type="match status" value="1"/>
</dbReference>
<evidence type="ECO:0000313" key="12">
    <source>
        <dbReference type="EMBL" id="KIX85236.1"/>
    </source>
</evidence>
<keyword evidence="2 7" id="KW-0488">Methylation</keyword>
<proteinExistence type="inferred from homology"/>
<dbReference type="InterPro" id="IPR036796">
    <property type="entry name" value="Ribosomal_uL11_N_sf"/>
</dbReference>
<comment type="caution">
    <text evidence="12">The sequence shown here is derived from an EMBL/GenBank/DDBJ whole genome shotgun (WGS) entry which is preliminary data.</text>
</comment>
<comment type="subunit">
    <text evidence="7">Part of the ribosomal stalk of the 50S ribosomal subunit. Interacts with L10 and the large rRNA to form the base of the stalk. L10 forms an elongated spine to which L12 dimers bind in a sequential fashion forming a multimeric L10(L12)X complex.</text>
</comment>
<dbReference type="InterPro" id="IPR006519">
    <property type="entry name" value="Ribosomal_uL11_bac-typ"/>
</dbReference>
<evidence type="ECO:0000256" key="9">
    <source>
        <dbReference type="RuleBase" id="RU003979"/>
    </source>
</evidence>
<dbReference type="GO" id="GO:0070180">
    <property type="term" value="F:large ribosomal subunit rRNA binding"/>
    <property type="evidence" value="ECO:0007669"/>
    <property type="project" value="UniProtKB-UniRule"/>
</dbReference>
<evidence type="ECO:0000256" key="6">
    <source>
        <dbReference type="ARBA" id="ARBA00023274"/>
    </source>
</evidence>
<evidence type="ECO:0000259" key="10">
    <source>
        <dbReference type="Pfam" id="PF00298"/>
    </source>
</evidence>
<evidence type="ECO:0000256" key="4">
    <source>
        <dbReference type="ARBA" id="ARBA00022884"/>
    </source>
</evidence>
<dbReference type="Pfam" id="PF03946">
    <property type="entry name" value="Ribosomal_L11_N"/>
    <property type="match status" value="1"/>
</dbReference>
<dbReference type="SUPFAM" id="SSF54747">
    <property type="entry name" value="Ribosomal L11/L12e N-terminal domain"/>
    <property type="match status" value="1"/>
</dbReference>
<evidence type="ECO:0000256" key="3">
    <source>
        <dbReference type="ARBA" id="ARBA00022730"/>
    </source>
</evidence>
<dbReference type="EMBL" id="ARQD01000002">
    <property type="protein sequence ID" value="KIX85236.1"/>
    <property type="molecule type" value="Genomic_DNA"/>
</dbReference>
<accession>A0A0D2JE13</accession>
<dbReference type="Pfam" id="PF00298">
    <property type="entry name" value="Ribosomal_L11"/>
    <property type="match status" value="1"/>
</dbReference>
<evidence type="ECO:0000256" key="1">
    <source>
        <dbReference type="ARBA" id="ARBA00010537"/>
    </source>
</evidence>
<dbReference type="CDD" id="cd00349">
    <property type="entry name" value="Ribosomal_L11"/>
    <property type="match status" value="1"/>
</dbReference>
<dbReference type="STRING" id="1306947.J120_02860"/>
<sequence length="142" mass="15198">MSTKQIKATLKLLIPGAAATPAPPVGSALGQQQVNIMEFCKQFNSRTSNRKGEIVPVIVTVYTDKTFTFITKTTPTSALIKGKIGLDKGSSRPNTNKVGKITWSQVAEIAQVKMADLNANDIEHAKRIVAGSARSMGVEVVE</sequence>
<evidence type="ECO:0000256" key="8">
    <source>
        <dbReference type="RuleBase" id="RU003978"/>
    </source>
</evidence>
<dbReference type="NCBIfam" id="TIGR01632">
    <property type="entry name" value="L11_bact"/>
    <property type="match status" value="1"/>
</dbReference>
<evidence type="ECO:0000256" key="7">
    <source>
        <dbReference type="HAMAP-Rule" id="MF_00736"/>
    </source>
</evidence>
<organism evidence="12 13">
    <name type="scientific">candidate division TM6 bacterium JCVI TM6SC1</name>
    <dbReference type="NCBI Taxonomy" id="1306947"/>
    <lineage>
        <taxon>Bacteria</taxon>
        <taxon>Candidatus Babelota</taxon>
        <taxon>Vermiphilus</taxon>
    </lineage>
</organism>
<dbReference type="eggNOG" id="COG0080">
    <property type="taxonomic scope" value="Bacteria"/>
</dbReference>
<comment type="similarity">
    <text evidence="1 7 8">Belongs to the universal ribosomal protein uL11 family.</text>
</comment>
<dbReference type="SUPFAM" id="SSF46906">
    <property type="entry name" value="Ribosomal protein L11, C-terminal domain"/>
    <property type="match status" value="1"/>
</dbReference>
<evidence type="ECO:0000259" key="11">
    <source>
        <dbReference type="Pfam" id="PF03946"/>
    </source>
</evidence>
<dbReference type="InterPro" id="IPR036769">
    <property type="entry name" value="Ribosomal_uL11_C_sf"/>
</dbReference>
<dbReference type="InterPro" id="IPR000911">
    <property type="entry name" value="Ribosomal_uL11"/>
</dbReference>
<dbReference type="GO" id="GO:0022625">
    <property type="term" value="C:cytosolic large ribosomal subunit"/>
    <property type="evidence" value="ECO:0007669"/>
    <property type="project" value="TreeGrafter"/>
</dbReference>
<dbReference type="Gene3D" id="1.10.10.250">
    <property type="entry name" value="Ribosomal protein L11, C-terminal domain"/>
    <property type="match status" value="1"/>
</dbReference>
<dbReference type="PANTHER" id="PTHR11661">
    <property type="entry name" value="60S RIBOSOMAL PROTEIN L12"/>
    <property type="match status" value="1"/>
</dbReference>
<dbReference type="GO" id="GO:0006412">
    <property type="term" value="P:translation"/>
    <property type="evidence" value="ECO:0007669"/>
    <property type="project" value="UniProtKB-UniRule"/>
</dbReference>
<dbReference type="HAMAP" id="MF_00736">
    <property type="entry name" value="Ribosomal_uL11"/>
    <property type="match status" value="1"/>
</dbReference>
<feature type="domain" description="Large ribosomal subunit protein uL11 C-terminal" evidence="10">
    <location>
        <begin position="72"/>
        <end position="140"/>
    </location>
</feature>
<evidence type="ECO:0000256" key="5">
    <source>
        <dbReference type="ARBA" id="ARBA00022980"/>
    </source>
</evidence>
<gene>
    <name evidence="7" type="primary">rplK</name>
    <name evidence="12" type="ORF">J120_02860</name>
</gene>
<comment type="function">
    <text evidence="7 9">Forms part of the ribosomal stalk which helps the ribosome interact with GTP-bound translation factors.</text>
</comment>
<dbReference type="Gene3D" id="3.30.1550.10">
    <property type="entry name" value="Ribosomal protein L11/L12, N-terminal domain"/>
    <property type="match status" value="1"/>
</dbReference>
<keyword evidence="5 7" id="KW-0689">Ribosomal protein</keyword>
<keyword evidence="13" id="KW-1185">Reference proteome</keyword>
<dbReference type="SMART" id="SM00649">
    <property type="entry name" value="RL11"/>
    <property type="match status" value="1"/>
</dbReference>
<keyword evidence="4 7" id="KW-0694">RNA-binding</keyword>
<name>A0A0D2JE13_9BACT</name>
<dbReference type="AlphaFoldDB" id="A0A0D2JE13"/>
<evidence type="ECO:0000313" key="13">
    <source>
        <dbReference type="Proteomes" id="UP000032214"/>
    </source>
</evidence>